<dbReference type="InterPro" id="IPR044726">
    <property type="entry name" value="ABCC_6TM_D2"/>
</dbReference>
<evidence type="ECO:0008006" key="16">
    <source>
        <dbReference type="Google" id="ProtNLM"/>
    </source>
</evidence>
<accession>A0A397BGG9</accession>
<evidence type="ECO:0000313" key="14">
    <source>
        <dbReference type="EMBL" id="RHY17020.1"/>
    </source>
</evidence>
<dbReference type="PROSITE" id="PS50893">
    <property type="entry name" value="ABC_TRANSPORTER_2"/>
    <property type="match status" value="2"/>
</dbReference>
<dbReference type="CDD" id="cd18580">
    <property type="entry name" value="ABC_6TM_ABCC_D2"/>
    <property type="match status" value="1"/>
</dbReference>
<dbReference type="SUPFAM" id="SSF90123">
    <property type="entry name" value="ABC transporter transmembrane region"/>
    <property type="match status" value="2"/>
</dbReference>
<feature type="transmembrane region" description="Helical" evidence="11">
    <location>
        <begin position="795"/>
        <end position="822"/>
    </location>
</feature>
<comment type="subcellular location">
    <subcellularLocation>
        <location evidence="1">Vacuole membrane</location>
        <topology evidence="1">Multi-pass membrane protein</topology>
    </subcellularLocation>
</comment>
<dbReference type="Pfam" id="PF00005">
    <property type="entry name" value="ABC_tran"/>
    <property type="match status" value="2"/>
</dbReference>
<dbReference type="FunFam" id="1.20.1560.10:FF:000013">
    <property type="entry name" value="ABC transporter C family member 2"/>
    <property type="match status" value="1"/>
</dbReference>
<feature type="domain" description="ABC transmembrane type-1" evidence="13">
    <location>
        <begin position="762"/>
        <end position="1035"/>
    </location>
</feature>
<feature type="domain" description="ABC transporter" evidence="12">
    <location>
        <begin position="444"/>
        <end position="680"/>
    </location>
</feature>
<feature type="transmembrane region" description="Helical" evidence="11">
    <location>
        <begin position="872"/>
        <end position="905"/>
    </location>
</feature>
<dbReference type="InterPro" id="IPR027417">
    <property type="entry name" value="P-loop_NTPase"/>
</dbReference>
<dbReference type="InterPro" id="IPR050173">
    <property type="entry name" value="ABC_transporter_C-like"/>
</dbReference>
<keyword evidence="4 11" id="KW-0812">Transmembrane</keyword>
<dbReference type="InterPro" id="IPR011527">
    <property type="entry name" value="ABC1_TM_dom"/>
</dbReference>
<dbReference type="GO" id="GO:0140359">
    <property type="term" value="F:ABC-type transporter activity"/>
    <property type="evidence" value="ECO:0007669"/>
    <property type="project" value="InterPro"/>
</dbReference>
<comment type="caution">
    <text evidence="14">The sequence shown here is derived from an EMBL/GenBank/DDBJ whole genome shotgun (WGS) entry which is preliminary data.</text>
</comment>
<keyword evidence="9 11" id="KW-0472">Membrane</keyword>
<proteinExistence type="inferred from homology"/>
<dbReference type="CDD" id="cd18579">
    <property type="entry name" value="ABC_6TM_ABCC_D1"/>
    <property type="match status" value="1"/>
</dbReference>
<dbReference type="GO" id="GO:0016887">
    <property type="term" value="F:ATP hydrolysis activity"/>
    <property type="evidence" value="ECO:0007669"/>
    <property type="project" value="InterPro"/>
</dbReference>
<dbReference type="FunFam" id="3.40.50.300:FF:000074">
    <property type="entry name" value="Multidrug resistance-associated protein 5 isoform 1"/>
    <property type="match status" value="1"/>
</dbReference>
<evidence type="ECO:0000256" key="2">
    <source>
        <dbReference type="ARBA" id="ARBA00009726"/>
    </source>
</evidence>
<comment type="similarity">
    <text evidence="2">Belongs to the ABC transporter superfamily. ABCC family. Conjugate transporter (TC 3.A.1.208) subfamily.</text>
</comment>
<evidence type="ECO:0000256" key="11">
    <source>
        <dbReference type="SAM" id="Phobius"/>
    </source>
</evidence>
<dbReference type="InterPro" id="IPR044746">
    <property type="entry name" value="ABCC_6TM_D1"/>
</dbReference>
<keyword evidence="6" id="KW-0547">Nucleotide-binding</keyword>
<evidence type="ECO:0000256" key="10">
    <source>
        <dbReference type="SAM" id="MobiDB-lite"/>
    </source>
</evidence>
<dbReference type="SUPFAM" id="SSF52540">
    <property type="entry name" value="P-loop containing nucleoside triphosphate hydrolases"/>
    <property type="match status" value="2"/>
</dbReference>
<dbReference type="InterPro" id="IPR017871">
    <property type="entry name" value="ABC_transporter-like_CS"/>
</dbReference>
<dbReference type="InterPro" id="IPR003593">
    <property type="entry name" value="AAA+_ATPase"/>
</dbReference>
<protein>
    <recommendedName>
        <fullName evidence="16">Multidrug resistance-associated protein 1</fullName>
    </recommendedName>
</protein>
<feature type="region of interest" description="Disordered" evidence="10">
    <location>
        <begin position="1"/>
        <end position="28"/>
    </location>
</feature>
<evidence type="ECO:0000259" key="13">
    <source>
        <dbReference type="PROSITE" id="PS50929"/>
    </source>
</evidence>
<feature type="transmembrane region" description="Helical" evidence="11">
    <location>
        <begin position="834"/>
        <end position="852"/>
    </location>
</feature>
<dbReference type="VEuPathDB" id="FungiDB:H257_18968"/>
<evidence type="ECO:0000256" key="8">
    <source>
        <dbReference type="ARBA" id="ARBA00022989"/>
    </source>
</evidence>
<organism evidence="14 15">
    <name type="scientific">Aphanomyces astaci</name>
    <name type="common">Crayfish plague agent</name>
    <dbReference type="NCBI Taxonomy" id="112090"/>
    <lineage>
        <taxon>Eukaryota</taxon>
        <taxon>Sar</taxon>
        <taxon>Stramenopiles</taxon>
        <taxon>Oomycota</taxon>
        <taxon>Saprolegniomycetes</taxon>
        <taxon>Saprolegniales</taxon>
        <taxon>Verrucalvaceae</taxon>
        <taxon>Aphanomyces</taxon>
    </lineage>
</organism>
<dbReference type="CDD" id="cd03250">
    <property type="entry name" value="ABCC_MRP_domain1"/>
    <property type="match status" value="1"/>
</dbReference>
<dbReference type="Gene3D" id="3.40.50.300">
    <property type="entry name" value="P-loop containing nucleotide triphosphate hydrolases"/>
    <property type="match status" value="2"/>
</dbReference>
<dbReference type="PROSITE" id="PS50929">
    <property type="entry name" value="ABC_TM1F"/>
    <property type="match status" value="2"/>
</dbReference>
<reference evidence="14 15" key="1">
    <citation type="submission" date="2018-08" db="EMBL/GenBank/DDBJ databases">
        <title>Aphanomyces genome sequencing and annotation.</title>
        <authorList>
            <person name="Minardi D."/>
            <person name="Oidtmann B."/>
            <person name="Van Der Giezen M."/>
            <person name="Studholme D.J."/>
        </authorList>
    </citation>
    <scope>NUCLEOTIDE SEQUENCE [LARGE SCALE GENOMIC DNA]</scope>
    <source>
        <strain evidence="14 15">Yx</strain>
    </source>
</reference>
<feature type="transmembrane region" description="Helical" evidence="11">
    <location>
        <begin position="113"/>
        <end position="135"/>
    </location>
</feature>
<dbReference type="PANTHER" id="PTHR24223:SF443">
    <property type="entry name" value="MULTIDRUG-RESISTANCE LIKE PROTEIN 1, ISOFORM I"/>
    <property type="match status" value="1"/>
</dbReference>
<evidence type="ECO:0000313" key="15">
    <source>
        <dbReference type="Proteomes" id="UP000266239"/>
    </source>
</evidence>
<sequence>MAPPSPVQHEGYHGLQSPTSSLPSNDLPKDIPWRDLPNPMGTANWFSTFVMFWIEPMMRRGAKQTLMEEDVWKLCPEHTSAVLHGRFDGFWQHEKLQPHPSFAKAMMRTMRSLWYFNVALYALYAALMLLQTNIIKSLLQFLQAKSNDDQVPVHTSLGISSGYALAALLTVHSFLSVTIIDFGQYVSSNLGVNAKSIVMDSVYLKSLKLSGFAKRNMSSGEIVTLSSVDSERLFQGFLLGPWVLVAPLTVLAIFIMIGFDLGAVSGVVGGVVMAALLYTGYTTSTAVGAIRREILTVQSERVKLTNEMLQGVRVVKLYAWESPLEARIASIRDEELALLKKYQYVRVLNTVTLSIAPILSLVLCLAVYVAQGHELTPSLAFTALAYMNVARLPCTVFSSSIMFASEAWASCTRVGTFLLADEIAQVPPSPQVLEGAAADSSFAVEVSHGTFSWNIDPSGRQEASEIEGPMTLKDISLTIAPNTLTIVVGPVGSGKSSLISALLGEIHQISGSRLVNGRVAYVNQEAWIQHATLKDNILFTSAFDALKYDRVVAACQLKADLAVLPDGDQTEIGERGINLSGGQKARVSLARAMYRSHNADLYLLDDPLSALDVHVAGAVFRECVQNLLADKTVVLVLNSHYHFLPHADRILVMEDGMIVGDGTFDSIKQGFPHLVSFSEVSEDPSTLVKADWPEEGASGSGGDGVVVKADEEKQVKAGDSKSGGGGVLVQKEDRQMGGVSSGLYLTYLRSTGWNGAFVAVSIVVAFTISQTAVVATDWFMGFWSTHPGNDVTSVVVYVVLALVSMALVWGRSVYVLFLCVLCSKALHAKLFRKVIHAPVTTFFDITPVGRILNRFSSDLDQVDSILPFFGVLFLQFGFQIAAVIVVCAATSPFILLVYVPLVYLFHKVQVFFLLTSSELKRLESISRTPVINLISETIDGLSTIRAFGMTDEFAAKGRTILDHNQSYFMIYRISSRWMQMRLDWLSAGILAGVSFITVASKESIGITAAGLALTYAAQMSSFLSRMTMTSSMIENIMTCVERLEHYNSLDTEGDSVNASAVAPPKTWPSVGSIEFKSFSMRYRPNLDLVLTDVSFEVVGGEKVGICGRTGSGKSSLMAALFRLVEGADGGRIYIDGVDIATVDLHTLRSRLTIIPQDPVLFSGSLRFNLDPANEVSDDELWAVLKKVHLADSLDNGGLEFHVAEKGSNLSVGQRQLLCIARALLRQSRVVVLDEATANIDLDTDRLIQETIHECFDGVTMLVIAHRLDTILDSDRILVLDQGRVVEYDAPLALLATDGGPFAQLASHARLGQSGAL</sequence>
<dbReference type="Gene3D" id="1.20.1560.10">
    <property type="entry name" value="ABC transporter type 1, transmembrane domain"/>
    <property type="match status" value="2"/>
</dbReference>
<dbReference type="InterPro" id="IPR003439">
    <property type="entry name" value="ABC_transporter-like_ATP-bd"/>
</dbReference>
<dbReference type="Proteomes" id="UP000266239">
    <property type="component" value="Unassembled WGS sequence"/>
</dbReference>
<name>A0A397BGG9_APHAT</name>
<dbReference type="PROSITE" id="PS00211">
    <property type="entry name" value="ABC_TRANSPORTER_1"/>
    <property type="match status" value="2"/>
</dbReference>
<feature type="transmembrane region" description="Helical" evidence="11">
    <location>
        <begin position="237"/>
        <end position="257"/>
    </location>
</feature>
<feature type="transmembrane region" description="Helical" evidence="11">
    <location>
        <begin position="753"/>
        <end position="775"/>
    </location>
</feature>
<feature type="transmembrane region" description="Helical" evidence="11">
    <location>
        <begin position="155"/>
        <end position="180"/>
    </location>
</feature>
<keyword evidence="5" id="KW-0677">Repeat</keyword>
<evidence type="ECO:0000256" key="1">
    <source>
        <dbReference type="ARBA" id="ARBA00004128"/>
    </source>
</evidence>
<dbReference type="EMBL" id="QUTA01005143">
    <property type="protein sequence ID" value="RHY17020.1"/>
    <property type="molecule type" value="Genomic_DNA"/>
</dbReference>
<dbReference type="CDD" id="cd03244">
    <property type="entry name" value="ABCC_MRP_domain2"/>
    <property type="match status" value="1"/>
</dbReference>
<feature type="transmembrane region" description="Helical" evidence="11">
    <location>
        <begin position="347"/>
        <end position="371"/>
    </location>
</feature>
<evidence type="ECO:0000256" key="3">
    <source>
        <dbReference type="ARBA" id="ARBA00022448"/>
    </source>
</evidence>
<evidence type="ECO:0000256" key="6">
    <source>
        <dbReference type="ARBA" id="ARBA00022741"/>
    </source>
</evidence>
<dbReference type="InterPro" id="IPR036640">
    <property type="entry name" value="ABC1_TM_sf"/>
</dbReference>
<dbReference type="Pfam" id="PF00664">
    <property type="entry name" value="ABC_membrane"/>
    <property type="match status" value="2"/>
</dbReference>
<evidence type="ECO:0000256" key="4">
    <source>
        <dbReference type="ARBA" id="ARBA00022692"/>
    </source>
</evidence>
<evidence type="ECO:0000256" key="5">
    <source>
        <dbReference type="ARBA" id="ARBA00022737"/>
    </source>
</evidence>
<feature type="domain" description="ABC transporter" evidence="12">
    <location>
        <begin position="1073"/>
        <end position="1306"/>
    </location>
</feature>
<feature type="transmembrane region" description="Helical" evidence="11">
    <location>
        <begin position="263"/>
        <end position="281"/>
    </location>
</feature>
<dbReference type="GO" id="GO:0005524">
    <property type="term" value="F:ATP binding"/>
    <property type="evidence" value="ECO:0007669"/>
    <property type="project" value="UniProtKB-KW"/>
</dbReference>
<evidence type="ECO:0000256" key="7">
    <source>
        <dbReference type="ARBA" id="ARBA00022840"/>
    </source>
</evidence>
<keyword evidence="3" id="KW-0813">Transport</keyword>
<evidence type="ECO:0000256" key="9">
    <source>
        <dbReference type="ARBA" id="ARBA00023136"/>
    </source>
</evidence>
<dbReference type="PANTHER" id="PTHR24223">
    <property type="entry name" value="ATP-BINDING CASSETTE SUB-FAMILY C"/>
    <property type="match status" value="1"/>
</dbReference>
<gene>
    <name evidence="14" type="ORF">DYB25_009770</name>
</gene>
<keyword evidence="8 11" id="KW-1133">Transmembrane helix</keyword>
<feature type="domain" description="ABC transmembrane type-1" evidence="13">
    <location>
        <begin position="118"/>
        <end position="406"/>
    </location>
</feature>
<feature type="transmembrane region" description="Helical" evidence="11">
    <location>
        <begin position="383"/>
        <end position="404"/>
    </location>
</feature>
<dbReference type="GO" id="GO:0005774">
    <property type="term" value="C:vacuolar membrane"/>
    <property type="evidence" value="ECO:0007669"/>
    <property type="project" value="UniProtKB-SubCell"/>
</dbReference>
<dbReference type="FunFam" id="3.40.50.300:FF:000997">
    <property type="entry name" value="Multidrug resistance-associated protein 1"/>
    <property type="match status" value="1"/>
</dbReference>
<dbReference type="SMART" id="SM00382">
    <property type="entry name" value="AAA"/>
    <property type="match status" value="2"/>
</dbReference>
<evidence type="ECO:0000259" key="12">
    <source>
        <dbReference type="PROSITE" id="PS50893"/>
    </source>
</evidence>
<keyword evidence="7" id="KW-0067">ATP-binding</keyword>